<comment type="cofactor">
    <cofactor evidence="2">
        <name>Mn(2+)</name>
        <dbReference type="ChEBI" id="CHEBI:29035"/>
    </cofactor>
</comment>
<evidence type="ECO:0000313" key="14">
    <source>
        <dbReference type="Proteomes" id="UP001177023"/>
    </source>
</evidence>
<gene>
    <name evidence="13" type="ORF">MSPICULIGERA_LOCUS659</name>
</gene>
<reference evidence="13" key="1">
    <citation type="submission" date="2023-06" db="EMBL/GenBank/DDBJ databases">
        <authorList>
            <person name="Delattre M."/>
        </authorList>
    </citation>
    <scope>NUCLEOTIDE SEQUENCE</scope>
    <source>
        <strain evidence="13">AF72</strain>
    </source>
</reference>
<protein>
    <recommendedName>
        <fullName evidence="8">5'-deoxynucleotidase HDDC2</fullName>
        <ecNumber evidence="7">3.1.3.89</ecNumber>
    </recommendedName>
    <alternativeName>
        <fullName evidence="11">HD domain-containing protein 2</fullName>
    </alternativeName>
</protein>
<dbReference type="PANTHER" id="PTHR11845">
    <property type="entry name" value="5'-DEOXYNUCLEOTIDASE HDDC2"/>
    <property type="match status" value="1"/>
</dbReference>
<evidence type="ECO:0000256" key="7">
    <source>
        <dbReference type="ARBA" id="ARBA00012964"/>
    </source>
</evidence>
<dbReference type="Proteomes" id="UP001177023">
    <property type="component" value="Unassembled WGS sequence"/>
</dbReference>
<name>A0AA36C4E3_9BILA</name>
<organism evidence="13 14">
    <name type="scientific">Mesorhabditis spiculigera</name>
    <dbReference type="NCBI Taxonomy" id="96644"/>
    <lineage>
        <taxon>Eukaryota</taxon>
        <taxon>Metazoa</taxon>
        <taxon>Ecdysozoa</taxon>
        <taxon>Nematoda</taxon>
        <taxon>Chromadorea</taxon>
        <taxon>Rhabditida</taxon>
        <taxon>Rhabditina</taxon>
        <taxon>Rhabditomorpha</taxon>
        <taxon>Rhabditoidea</taxon>
        <taxon>Rhabditidae</taxon>
        <taxon>Mesorhabditinae</taxon>
        <taxon>Mesorhabditis</taxon>
    </lineage>
</organism>
<comment type="catalytic activity">
    <reaction evidence="1">
        <text>a 2'-deoxyribonucleoside 5'-phosphate + H2O = a 2'-deoxyribonucleoside + phosphate</text>
        <dbReference type="Rhea" id="RHEA:36167"/>
        <dbReference type="ChEBI" id="CHEBI:15377"/>
        <dbReference type="ChEBI" id="CHEBI:18274"/>
        <dbReference type="ChEBI" id="CHEBI:43474"/>
        <dbReference type="ChEBI" id="CHEBI:65317"/>
        <dbReference type="EC" id="3.1.3.89"/>
    </reaction>
</comment>
<keyword evidence="10" id="KW-0378">Hydrolase</keyword>
<evidence type="ECO:0000256" key="8">
    <source>
        <dbReference type="ARBA" id="ARBA00015933"/>
    </source>
</evidence>
<evidence type="ECO:0000256" key="5">
    <source>
        <dbReference type="ARBA" id="ARBA00009999"/>
    </source>
</evidence>
<comment type="similarity">
    <text evidence="5">Belongs to the HDDC2 family.</text>
</comment>
<proteinExistence type="inferred from homology"/>
<feature type="domain" description="HD/PDEase" evidence="12">
    <location>
        <begin position="28"/>
        <end position="145"/>
    </location>
</feature>
<evidence type="ECO:0000256" key="9">
    <source>
        <dbReference type="ARBA" id="ARBA00022723"/>
    </source>
</evidence>
<sequence>MNVLELLKICDNLKHLKRTGWTKFKIDEPETVACHMYRMAVLSMALEGQIPGLDVNRCVRMSLVHDIAEAIVGDITPHCGVTEEDKHSLEHKAMQKIATYLPAETGEDWVQLWREYEGRTTKEAQVVFHLDKFDMIAQAFDYEQKYDVDLSQFFSSTVGKFTMAPFTAWDRELRERRQQWIDSKAA</sequence>
<evidence type="ECO:0000313" key="13">
    <source>
        <dbReference type="EMBL" id="CAJ0557912.1"/>
    </source>
</evidence>
<dbReference type="FunFam" id="1.10.3210.10:FF:000035">
    <property type="entry name" value="HD family hydrolase"/>
    <property type="match status" value="1"/>
</dbReference>
<evidence type="ECO:0000256" key="2">
    <source>
        <dbReference type="ARBA" id="ARBA00001936"/>
    </source>
</evidence>
<keyword evidence="14" id="KW-1185">Reference proteome</keyword>
<comment type="function">
    <text evidence="4">Catalyzes the dephosphorylation of the nucleoside 5'-monophosphates deoxyadenosine monophosphate (dAMP), deoxycytidine monophosphate (dCMP), deoxyguanosine monophosphate (dGMP) and deoxythymidine monophosphate (dTMP).</text>
</comment>
<dbReference type="GO" id="GO:0046872">
    <property type="term" value="F:metal ion binding"/>
    <property type="evidence" value="ECO:0007669"/>
    <property type="project" value="UniProtKB-KW"/>
</dbReference>
<dbReference type="EMBL" id="CATQJA010000153">
    <property type="protein sequence ID" value="CAJ0557912.1"/>
    <property type="molecule type" value="Genomic_DNA"/>
</dbReference>
<dbReference type="PANTHER" id="PTHR11845:SF13">
    <property type="entry name" value="5'-DEOXYNUCLEOTIDASE HDDC2"/>
    <property type="match status" value="1"/>
</dbReference>
<evidence type="ECO:0000256" key="1">
    <source>
        <dbReference type="ARBA" id="ARBA00001638"/>
    </source>
</evidence>
<dbReference type="SUPFAM" id="SSF109604">
    <property type="entry name" value="HD-domain/PDEase-like"/>
    <property type="match status" value="1"/>
</dbReference>
<comment type="caution">
    <text evidence="13">The sequence shown here is derived from an EMBL/GenBank/DDBJ whole genome shotgun (WGS) entry which is preliminary data.</text>
</comment>
<dbReference type="AlphaFoldDB" id="A0AA36C4E3"/>
<evidence type="ECO:0000259" key="12">
    <source>
        <dbReference type="SMART" id="SM00471"/>
    </source>
</evidence>
<evidence type="ECO:0000256" key="3">
    <source>
        <dbReference type="ARBA" id="ARBA00001941"/>
    </source>
</evidence>
<dbReference type="SMART" id="SM00471">
    <property type="entry name" value="HDc"/>
    <property type="match status" value="1"/>
</dbReference>
<comment type="cofactor">
    <cofactor evidence="3">
        <name>Co(2+)</name>
        <dbReference type="ChEBI" id="CHEBI:48828"/>
    </cofactor>
</comment>
<dbReference type="EC" id="3.1.3.89" evidence="7"/>
<feature type="non-terminal residue" evidence="13">
    <location>
        <position position="186"/>
    </location>
</feature>
<comment type="subunit">
    <text evidence="6">Homodimer.</text>
</comment>
<dbReference type="GO" id="GO:0002953">
    <property type="term" value="F:5'-deoxynucleotidase activity"/>
    <property type="evidence" value="ECO:0007669"/>
    <property type="project" value="UniProtKB-EC"/>
</dbReference>
<dbReference type="InterPro" id="IPR003607">
    <property type="entry name" value="HD/PDEase_dom"/>
</dbReference>
<dbReference type="GO" id="GO:0005737">
    <property type="term" value="C:cytoplasm"/>
    <property type="evidence" value="ECO:0007669"/>
    <property type="project" value="TreeGrafter"/>
</dbReference>
<dbReference type="InterPro" id="IPR039356">
    <property type="entry name" value="YfbR/HDDC2"/>
</dbReference>
<keyword evidence="9" id="KW-0479">Metal-binding</keyword>
<evidence type="ECO:0000256" key="4">
    <source>
        <dbReference type="ARBA" id="ARBA00004074"/>
    </source>
</evidence>
<dbReference type="Pfam" id="PF13023">
    <property type="entry name" value="HD_3"/>
    <property type="match status" value="1"/>
</dbReference>
<evidence type="ECO:0000256" key="6">
    <source>
        <dbReference type="ARBA" id="ARBA00011738"/>
    </source>
</evidence>
<dbReference type="Gene3D" id="1.10.3210.10">
    <property type="entry name" value="Hypothetical protein af1432"/>
    <property type="match status" value="1"/>
</dbReference>
<accession>A0AA36C4E3</accession>
<evidence type="ECO:0000256" key="11">
    <source>
        <dbReference type="ARBA" id="ARBA00032735"/>
    </source>
</evidence>
<evidence type="ECO:0000256" key="10">
    <source>
        <dbReference type="ARBA" id="ARBA00022801"/>
    </source>
</evidence>
<dbReference type="InterPro" id="IPR006674">
    <property type="entry name" value="HD_domain"/>
</dbReference>